<dbReference type="Proteomes" id="UP000813385">
    <property type="component" value="Unassembled WGS sequence"/>
</dbReference>
<organism evidence="2 3">
    <name type="scientific">Plectosphaerella cucumerina</name>
    <dbReference type="NCBI Taxonomy" id="40658"/>
    <lineage>
        <taxon>Eukaryota</taxon>
        <taxon>Fungi</taxon>
        <taxon>Dikarya</taxon>
        <taxon>Ascomycota</taxon>
        <taxon>Pezizomycotina</taxon>
        <taxon>Sordariomycetes</taxon>
        <taxon>Hypocreomycetidae</taxon>
        <taxon>Glomerellales</taxon>
        <taxon>Plectosphaerellaceae</taxon>
        <taxon>Plectosphaerella</taxon>
    </lineage>
</organism>
<sequence length="104" mass="11303">MPSRAKGSTRQHAYRGPRLTAVAPADQSLVSFTAEDISSSPASGSGHEPVPRTSTLFGVVVEMPLRVAWDICSAIERWVRPEAVAVLLMSYLFIGLPLMVAHWL</sequence>
<proteinExistence type="predicted"/>
<feature type="transmembrane region" description="Helical" evidence="1">
    <location>
        <begin position="83"/>
        <end position="103"/>
    </location>
</feature>
<protein>
    <submittedName>
        <fullName evidence="2">Uncharacterized protein</fullName>
    </submittedName>
</protein>
<dbReference type="AlphaFoldDB" id="A0A8K0TPV4"/>
<accession>A0A8K0TPV4</accession>
<comment type="caution">
    <text evidence="2">The sequence shown here is derived from an EMBL/GenBank/DDBJ whole genome shotgun (WGS) entry which is preliminary data.</text>
</comment>
<name>A0A8K0TPV4_9PEZI</name>
<evidence type="ECO:0000313" key="3">
    <source>
        <dbReference type="Proteomes" id="UP000813385"/>
    </source>
</evidence>
<keyword evidence="3" id="KW-1185">Reference proteome</keyword>
<keyword evidence="1" id="KW-0472">Membrane</keyword>
<reference evidence="2" key="1">
    <citation type="journal article" date="2021" name="Nat. Commun.">
        <title>Genetic determinants of endophytism in the Arabidopsis root mycobiome.</title>
        <authorList>
            <person name="Mesny F."/>
            <person name="Miyauchi S."/>
            <person name="Thiergart T."/>
            <person name="Pickel B."/>
            <person name="Atanasova L."/>
            <person name="Karlsson M."/>
            <person name="Huettel B."/>
            <person name="Barry K.W."/>
            <person name="Haridas S."/>
            <person name="Chen C."/>
            <person name="Bauer D."/>
            <person name="Andreopoulos W."/>
            <person name="Pangilinan J."/>
            <person name="LaButti K."/>
            <person name="Riley R."/>
            <person name="Lipzen A."/>
            <person name="Clum A."/>
            <person name="Drula E."/>
            <person name="Henrissat B."/>
            <person name="Kohler A."/>
            <person name="Grigoriev I.V."/>
            <person name="Martin F.M."/>
            <person name="Hacquard S."/>
        </authorList>
    </citation>
    <scope>NUCLEOTIDE SEQUENCE</scope>
    <source>
        <strain evidence="2">MPI-CAGE-AT-0016</strain>
    </source>
</reference>
<evidence type="ECO:0000313" key="2">
    <source>
        <dbReference type="EMBL" id="KAH7375850.1"/>
    </source>
</evidence>
<keyword evidence="1" id="KW-1133">Transmembrane helix</keyword>
<evidence type="ECO:0000256" key="1">
    <source>
        <dbReference type="SAM" id="Phobius"/>
    </source>
</evidence>
<keyword evidence="1" id="KW-0812">Transmembrane</keyword>
<dbReference type="EMBL" id="JAGPXD010000001">
    <property type="protein sequence ID" value="KAH7375850.1"/>
    <property type="molecule type" value="Genomic_DNA"/>
</dbReference>
<gene>
    <name evidence="2" type="ORF">B0T11DRAFT_323819</name>
</gene>